<dbReference type="GO" id="GO:0047617">
    <property type="term" value="F:fatty acyl-CoA hydrolase activity"/>
    <property type="evidence" value="ECO:0007669"/>
    <property type="project" value="TreeGrafter"/>
</dbReference>
<evidence type="ECO:0000313" key="3">
    <source>
        <dbReference type="Proteomes" id="UP001172155"/>
    </source>
</evidence>
<dbReference type="Pfam" id="PF13279">
    <property type="entry name" value="4HBT_2"/>
    <property type="match status" value="1"/>
</dbReference>
<dbReference type="InterPro" id="IPR029069">
    <property type="entry name" value="HotDog_dom_sf"/>
</dbReference>
<gene>
    <name evidence="2" type="ORF">B0T18DRAFT_48031</name>
</gene>
<dbReference type="InterPro" id="IPR050563">
    <property type="entry name" value="4-hydroxybenzoyl-CoA_TE"/>
</dbReference>
<protein>
    <submittedName>
        <fullName evidence="2">Thioesterase-like superfamily-domain-containing protein</fullName>
    </submittedName>
</protein>
<keyword evidence="3" id="KW-1185">Reference proteome</keyword>
<dbReference type="Gene3D" id="3.10.129.10">
    <property type="entry name" value="Hotdog Thioesterase"/>
    <property type="match status" value="1"/>
</dbReference>
<dbReference type="PANTHER" id="PTHR31793:SF39">
    <property type="entry name" value="THIOESTERASE_THIOL ESTER DEHYDRASE-ISOMERASE"/>
    <property type="match status" value="1"/>
</dbReference>
<evidence type="ECO:0000313" key="2">
    <source>
        <dbReference type="EMBL" id="KAK0754895.1"/>
    </source>
</evidence>
<reference evidence="2" key="1">
    <citation type="submission" date="2023-06" db="EMBL/GenBank/DDBJ databases">
        <title>Genome-scale phylogeny and comparative genomics of the fungal order Sordariales.</title>
        <authorList>
            <consortium name="Lawrence Berkeley National Laboratory"/>
            <person name="Hensen N."/>
            <person name="Bonometti L."/>
            <person name="Westerberg I."/>
            <person name="Brannstrom I.O."/>
            <person name="Guillou S."/>
            <person name="Cros-Aarteil S."/>
            <person name="Calhoun S."/>
            <person name="Haridas S."/>
            <person name="Kuo A."/>
            <person name="Mondo S."/>
            <person name="Pangilinan J."/>
            <person name="Riley R."/>
            <person name="LaButti K."/>
            <person name="Andreopoulos B."/>
            <person name="Lipzen A."/>
            <person name="Chen C."/>
            <person name="Yanf M."/>
            <person name="Daum C."/>
            <person name="Ng V."/>
            <person name="Clum A."/>
            <person name="Steindorff A."/>
            <person name="Ohm R."/>
            <person name="Martin F."/>
            <person name="Silar P."/>
            <person name="Natvig D."/>
            <person name="Lalanne C."/>
            <person name="Gautier V."/>
            <person name="Ament-velasquez S.L."/>
            <person name="Kruys A."/>
            <person name="Hutchinson M.I."/>
            <person name="Powell A.J."/>
            <person name="Barry K."/>
            <person name="Miller A.N."/>
            <person name="Grigoriev I.V."/>
            <person name="Debuchy R."/>
            <person name="Gladieux P."/>
            <person name="Thoren M.H."/>
            <person name="Johannesson H."/>
        </authorList>
    </citation>
    <scope>NUCLEOTIDE SEQUENCE</scope>
    <source>
        <strain evidence="2">SMH3187-1</strain>
    </source>
</reference>
<feature type="region of interest" description="Disordered" evidence="1">
    <location>
        <begin position="29"/>
        <end position="49"/>
    </location>
</feature>
<dbReference type="SUPFAM" id="SSF54637">
    <property type="entry name" value="Thioesterase/thiol ester dehydrase-isomerase"/>
    <property type="match status" value="1"/>
</dbReference>
<organism evidence="2 3">
    <name type="scientific">Schizothecium vesticola</name>
    <dbReference type="NCBI Taxonomy" id="314040"/>
    <lineage>
        <taxon>Eukaryota</taxon>
        <taxon>Fungi</taxon>
        <taxon>Dikarya</taxon>
        <taxon>Ascomycota</taxon>
        <taxon>Pezizomycotina</taxon>
        <taxon>Sordariomycetes</taxon>
        <taxon>Sordariomycetidae</taxon>
        <taxon>Sordariales</taxon>
        <taxon>Schizotheciaceae</taxon>
        <taxon>Schizothecium</taxon>
    </lineage>
</organism>
<name>A0AA40FBU1_9PEZI</name>
<dbReference type="CDD" id="cd00586">
    <property type="entry name" value="4HBT"/>
    <property type="match status" value="1"/>
</dbReference>
<dbReference type="Proteomes" id="UP001172155">
    <property type="component" value="Unassembled WGS sequence"/>
</dbReference>
<dbReference type="AlphaFoldDB" id="A0AA40FBU1"/>
<comment type="caution">
    <text evidence="2">The sequence shown here is derived from an EMBL/GenBank/DDBJ whole genome shotgun (WGS) entry which is preliminary data.</text>
</comment>
<proteinExistence type="predicted"/>
<sequence length="299" mass="33137">MPPLQRLRPAFATSRLPAIPIRSQRPFASSAASLSRPPKPTTTLAGLAIPPPPSSRWIAELKARIGKCVVFGCDDQQIARAAAVLRVLAREWRELLAGSEGFLTGGRRGIEGQGIAWGEMDSFGHVNNVNYYRYAETARVNWITNFSVHVDPAHRQEWAELMSPKAIGLIMRSLKADFKFPMVYPDKISVYHKLRVKPGGDPAPSAFMLDCVVLSHQHQRPAARLEEDIVVYDYRAAGKTAMPGFMLDLFRQTFEMQEAETVRARGKIWGLIDAVGKLEKETWDRAGAVEDVGGAREGA</sequence>
<dbReference type="PANTHER" id="PTHR31793">
    <property type="entry name" value="4-HYDROXYBENZOYL-COA THIOESTERASE FAMILY MEMBER"/>
    <property type="match status" value="1"/>
</dbReference>
<evidence type="ECO:0000256" key="1">
    <source>
        <dbReference type="SAM" id="MobiDB-lite"/>
    </source>
</evidence>
<dbReference type="EMBL" id="JAUKUD010000001">
    <property type="protein sequence ID" value="KAK0754895.1"/>
    <property type="molecule type" value="Genomic_DNA"/>
</dbReference>
<accession>A0AA40FBU1</accession>